<protein>
    <recommendedName>
        <fullName evidence="1">Arc-like DNA binding domain-containing protein</fullName>
    </recommendedName>
</protein>
<evidence type="ECO:0000313" key="3">
    <source>
        <dbReference type="Proteomes" id="UP000077748"/>
    </source>
</evidence>
<reference evidence="2 3" key="1">
    <citation type="submission" date="2016-05" db="EMBL/GenBank/DDBJ databases">
        <title>Genome Sequence of Pseudomonas citronellolis Strain SJTE-3, an Estrogens and Persistent Organic Pollutants degradation strain.</title>
        <authorList>
            <person name="Liang R."/>
        </authorList>
    </citation>
    <scope>NUCLEOTIDE SEQUENCE [LARGE SCALE GENOMIC DNA]</scope>
    <source>
        <strain evidence="2 3">SJTE-3</strain>
        <plasmid evidence="3">Plasmid prbl16</plasmid>
    </source>
</reference>
<dbReference type="Gene3D" id="1.10.1220.10">
    <property type="entry name" value="Met repressor-like"/>
    <property type="match status" value="1"/>
</dbReference>
<dbReference type="GO" id="GO:0006355">
    <property type="term" value="P:regulation of DNA-templated transcription"/>
    <property type="evidence" value="ECO:0007669"/>
    <property type="project" value="InterPro"/>
</dbReference>
<accession>A0A1A9KN38</accession>
<name>A0A1A9KN38_9PSED</name>
<sequence length="166" mass="18405">MDEAMKNKDSNSRTAPKVMVRLNSQCHEGLTDLAQQHGRSMNAECVMGLISWLDHQKRCAVIRKMLISQLDEADVAVLLAKLPVVTEEPGLASDKISTMLRYTPYIRDRMAEQAKSHEVSVHSMLLTALAWWVNVSRQVNALLEAIIDQGGALQAQLLDQPARSAA</sequence>
<dbReference type="SUPFAM" id="SSF47598">
    <property type="entry name" value="Ribbon-helix-helix"/>
    <property type="match status" value="1"/>
</dbReference>
<organism evidence="2 3">
    <name type="scientific">Pseudomonas citronellolis</name>
    <dbReference type="NCBI Taxonomy" id="53408"/>
    <lineage>
        <taxon>Bacteria</taxon>
        <taxon>Pseudomonadati</taxon>
        <taxon>Pseudomonadota</taxon>
        <taxon>Gammaproteobacteria</taxon>
        <taxon>Pseudomonadales</taxon>
        <taxon>Pseudomonadaceae</taxon>
        <taxon>Pseudomonas</taxon>
    </lineage>
</organism>
<dbReference type="InterPro" id="IPR010985">
    <property type="entry name" value="Ribbon_hlx_hlx"/>
</dbReference>
<evidence type="ECO:0000313" key="2">
    <source>
        <dbReference type="EMBL" id="ANI18932.1"/>
    </source>
</evidence>
<dbReference type="GeneID" id="93444995"/>
<dbReference type="AlphaFoldDB" id="A0A1A9KN38"/>
<evidence type="ECO:0000259" key="1">
    <source>
        <dbReference type="Pfam" id="PF03869"/>
    </source>
</evidence>
<proteinExistence type="predicted"/>
<dbReference type="RefSeq" id="WP_019438019.1">
    <property type="nucleotide sequence ID" value="NZ_CP015879.1"/>
</dbReference>
<dbReference type="Pfam" id="PF03869">
    <property type="entry name" value="Arc"/>
    <property type="match status" value="1"/>
</dbReference>
<dbReference type="EMBL" id="CP015879">
    <property type="protein sequence ID" value="ANI18932.1"/>
    <property type="molecule type" value="Genomic_DNA"/>
</dbReference>
<geneLocation type="plasmid" evidence="3">
    <name>prbl16</name>
</geneLocation>
<dbReference type="InterPro" id="IPR013321">
    <property type="entry name" value="Arc_rbn_hlx_hlx"/>
</dbReference>
<dbReference type="InterPro" id="IPR005569">
    <property type="entry name" value="Arc_DNA-bd_dom"/>
</dbReference>
<dbReference type="GO" id="GO:0003677">
    <property type="term" value="F:DNA binding"/>
    <property type="evidence" value="ECO:0007669"/>
    <property type="project" value="InterPro"/>
</dbReference>
<feature type="domain" description="Arc-like DNA binding" evidence="1">
    <location>
        <begin position="12"/>
        <end position="45"/>
    </location>
</feature>
<gene>
    <name evidence="2" type="ORF">A9C11_33305</name>
</gene>
<dbReference type="Proteomes" id="UP000077748">
    <property type="component" value="Plasmid pRBL16"/>
</dbReference>
<keyword evidence="2" id="KW-0614">Plasmid</keyword>